<dbReference type="InterPro" id="IPR044505">
    <property type="entry name" value="GlgX_Isoamylase_N_E_set"/>
</dbReference>
<dbReference type="OrthoDB" id="3236218at2"/>
<dbReference type="InterPro" id="IPR014756">
    <property type="entry name" value="Ig_E-set"/>
</dbReference>
<dbReference type="RefSeq" id="WP_012854434.1">
    <property type="nucleotide sequence ID" value="NC_013510.1"/>
</dbReference>
<dbReference type="Gene3D" id="3.20.20.80">
    <property type="entry name" value="Glycosidases"/>
    <property type="match status" value="1"/>
</dbReference>
<dbReference type="EMBL" id="CP001738">
    <property type="protein sequence ID" value="ACY99651.1"/>
    <property type="molecule type" value="Genomic_DNA"/>
</dbReference>
<dbReference type="CAZy" id="GH13">
    <property type="family name" value="Glycoside Hydrolase Family 13"/>
</dbReference>
<name>D1A1Z8_THECD</name>
<comment type="similarity">
    <text evidence="1">Belongs to the glycosyl hydrolase 13 family.</text>
</comment>
<dbReference type="eggNOG" id="COG1523">
    <property type="taxonomic scope" value="Bacteria"/>
</dbReference>
<dbReference type="CAZy" id="CBM48">
    <property type="family name" value="Carbohydrate-Binding Module Family 48"/>
</dbReference>
<dbReference type="Proteomes" id="UP000001918">
    <property type="component" value="Chromosome"/>
</dbReference>
<evidence type="ECO:0000313" key="5">
    <source>
        <dbReference type="Proteomes" id="UP000001918"/>
    </source>
</evidence>
<dbReference type="Pfam" id="PF02922">
    <property type="entry name" value="CBM_48"/>
    <property type="match status" value="1"/>
</dbReference>
<evidence type="ECO:0000313" key="4">
    <source>
        <dbReference type="EMBL" id="ACY99651.1"/>
    </source>
</evidence>
<evidence type="ECO:0000256" key="2">
    <source>
        <dbReference type="SAM" id="MobiDB-lite"/>
    </source>
</evidence>
<dbReference type="HOGENOM" id="CLU_011725_1_1_11"/>
<dbReference type="GO" id="GO:0004553">
    <property type="term" value="F:hydrolase activity, hydrolyzing O-glycosyl compounds"/>
    <property type="evidence" value="ECO:0007669"/>
    <property type="project" value="InterPro"/>
</dbReference>
<dbReference type="AlphaFoldDB" id="D1A1Z8"/>
<evidence type="ECO:0000256" key="1">
    <source>
        <dbReference type="ARBA" id="ARBA00008061"/>
    </source>
</evidence>
<dbReference type="KEGG" id="tcu:Tcur_4123"/>
<dbReference type="InterPro" id="IPR013780">
    <property type="entry name" value="Glyco_hydro_b"/>
</dbReference>
<dbReference type="CDD" id="cd02856">
    <property type="entry name" value="E_set_GDE_Isoamylase_N"/>
    <property type="match status" value="1"/>
</dbReference>
<dbReference type="InterPro" id="IPR004193">
    <property type="entry name" value="Glyco_hydro_13_N"/>
</dbReference>
<protein>
    <submittedName>
        <fullName evidence="4">Glycogen debranching enzyme GlgX</fullName>
    </submittedName>
</protein>
<dbReference type="SUPFAM" id="SSF51011">
    <property type="entry name" value="Glycosyl hydrolase domain"/>
    <property type="match status" value="1"/>
</dbReference>
<organism evidence="4 5">
    <name type="scientific">Thermomonospora curvata (strain ATCC 19995 / DSM 43183 / JCM 3096 / KCTC 9072 / NBRC 15933 / NCIMB 10081 / Henssen B9)</name>
    <dbReference type="NCBI Taxonomy" id="471852"/>
    <lineage>
        <taxon>Bacteria</taxon>
        <taxon>Bacillati</taxon>
        <taxon>Actinomycetota</taxon>
        <taxon>Actinomycetes</taxon>
        <taxon>Streptosporangiales</taxon>
        <taxon>Thermomonosporaceae</taxon>
        <taxon>Thermomonospora</taxon>
    </lineage>
</organism>
<accession>D1A1Z8</accession>
<dbReference type="SUPFAM" id="SSF51445">
    <property type="entry name" value="(Trans)glycosidases"/>
    <property type="match status" value="1"/>
</dbReference>
<dbReference type="Gene3D" id="2.60.40.10">
    <property type="entry name" value="Immunoglobulins"/>
    <property type="match status" value="1"/>
</dbReference>
<dbReference type="InterPro" id="IPR017853">
    <property type="entry name" value="GH"/>
</dbReference>
<dbReference type="SUPFAM" id="SSF81296">
    <property type="entry name" value="E set domains"/>
    <property type="match status" value="1"/>
</dbReference>
<feature type="domain" description="Glycosyl hydrolase family 13 catalytic" evidence="3">
    <location>
        <begin position="162"/>
        <end position="543"/>
    </location>
</feature>
<reference evidence="4 5" key="1">
    <citation type="journal article" date="2011" name="Stand. Genomic Sci.">
        <title>Complete genome sequence of Thermomonospora curvata type strain (B9).</title>
        <authorList>
            <person name="Chertkov O."/>
            <person name="Sikorski J."/>
            <person name="Nolan M."/>
            <person name="Lapidus A."/>
            <person name="Lucas S."/>
            <person name="Del Rio T.G."/>
            <person name="Tice H."/>
            <person name="Cheng J.F."/>
            <person name="Goodwin L."/>
            <person name="Pitluck S."/>
            <person name="Liolios K."/>
            <person name="Ivanova N."/>
            <person name="Mavromatis K."/>
            <person name="Mikhailova N."/>
            <person name="Ovchinnikova G."/>
            <person name="Pati A."/>
            <person name="Chen A."/>
            <person name="Palaniappan K."/>
            <person name="Djao O.D."/>
            <person name="Land M."/>
            <person name="Hauser L."/>
            <person name="Chang Y.J."/>
            <person name="Jeffries C.D."/>
            <person name="Brettin T."/>
            <person name="Han C."/>
            <person name="Detter J.C."/>
            <person name="Rohde M."/>
            <person name="Goker M."/>
            <person name="Woyke T."/>
            <person name="Bristow J."/>
            <person name="Eisen J.A."/>
            <person name="Markowitz V."/>
            <person name="Hugenholtz P."/>
            <person name="Klenk H.P."/>
            <person name="Kyrpides N.C."/>
        </authorList>
    </citation>
    <scope>NUCLEOTIDE SEQUENCE [LARGE SCALE GENOMIC DNA]</scope>
    <source>
        <strain evidence="5">ATCC 19995 / DSM 43183 / JCM 3096 / KCTC 9072 / NBRC 15933 / NCIMB 10081 / Henssen B9</strain>
    </source>
</reference>
<dbReference type="SMART" id="SM00642">
    <property type="entry name" value="Aamy"/>
    <property type="match status" value="1"/>
</dbReference>
<proteinExistence type="inferred from homology"/>
<gene>
    <name evidence="4" type="ordered locus">Tcur_4123</name>
</gene>
<dbReference type="STRING" id="471852.Tcur_4123"/>
<dbReference type="PANTHER" id="PTHR43002">
    <property type="entry name" value="GLYCOGEN DEBRANCHING ENZYME"/>
    <property type="match status" value="1"/>
</dbReference>
<dbReference type="Gene3D" id="2.60.40.1180">
    <property type="entry name" value="Golgi alpha-mannosidase II"/>
    <property type="match status" value="1"/>
</dbReference>
<dbReference type="GO" id="GO:0005975">
    <property type="term" value="P:carbohydrate metabolic process"/>
    <property type="evidence" value="ECO:0007669"/>
    <property type="project" value="InterPro"/>
</dbReference>
<evidence type="ECO:0000259" key="3">
    <source>
        <dbReference type="SMART" id="SM00642"/>
    </source>
</evidence>
<dbReference type="InterPro" id="IPR013783">
    <property type="entry name" value="Ig-like_fold"/>
</dbReference>
<feature type="region of interest" description="Disordered" evidence="2">
    <location>
        <begin position="455"/>
        <end position="480"/>
    </location>
</feature>
<dbReference type="InterPro" id="IPR006047">
    <property type="entry name" value="GH13_cat_dom"/>
</dbReference>
<sequence>MGDLWPGQAYPLGARFDGAGTNFAVFSEAAERVELCLFDDAFDDTAPQGGETRITLPEVDGFVWHGYLPGVMPGRRYGFRVHGPYEPERGLRCNPSKLLLDPYALAIEGRVDWHQACFGHAFGDPWSRNDLDSAPHTMRSVVVNPYFDWGDDRPPRTPHCETVIYRAHVKGLTIAHPDIPPRIRGTYAGLGHPVMTEYLRELGVTAVELMPVHQFVRGDPPARRRPRTGRGGGPIGFFAPHNEYSASGGRGEQVLEFKSMVKSLHEAGIEVILDVAYSHTAEGDHLGPTLSFKGLDNPSYYRLSDDDPRYYAGAAGNGFLMRSPHVLQMIMDSLRYWVTEMHVDGFRFALTAAPGEAGHLSAFFDLVQQDPVVSRVKLIAAPPGAGEDGRRAGGLPPLWAEWNVRYRDTVRGYWRGRPGTVLDLASRLAGSPDLYAGDGRRPSASINFVTGHDGFAPGDRARRGGRSRKRGRAEPAGAPALRERHERNLLATLFLSQGVPLLFQGDELGGACRRDGEDARVDWRRLREDRRLPDFVRELTRLRAAHPIFRRRRFARGRPLAGTAASPHGDIGWFTPDGREMTERDWRAPRAKALQVFLNGEAIGEAGRHGRRIRDESFLLIFNAHPGELCFTLPPEHYGASWRKVLDTADARPAEDDAVVVKAGDVLPVAGCAIQVLRRI</sequence>
<keyword evidence="5" id="KW-1185">Reference proteome</keyword>